<evidence type="ECO:0000313" key="8">
    <source>
        <dbReference type="EMBL" id="TQV86162.1"/>
    </source>
</evidence>
<evidence type="ECO:0000313" key="9">
    <source>
        <dbReference type="Proteomes" id="UP000319732"/>
    </source>
</evidence>
<keyword evidence="3" id="KW-0597">Phosphoprotein</keyword>
<evidence type="ECO:0000259" key="7">
    <source>
        <dbReference type="PROSITE" id="PS52019"/>
    </source>
</evidence>
<protein>
    <submittedName>
        <fullName evidence="8">SDR family NAD(P)-dependent oxidoreductase</fullName>
    </submittedName>
</protein>
<dbReference type="Gene3D" id="3.40.50.720">
    <property type="entry name" value="NAD(P)-binding Rossmann-like Domain"/>
    <property type="match status" value="1"/>
</dbReference>
<dbReference type="SMART" id="SM00827">
    <property type="entry name" value="PKS_AT"/>
    <property type="match status" value="1"/>
</dbReference>
<dbReference type="InterPro" id="IPR013968">
    <property type="entry name" value="PKS_KR"/>
</dbReference>
<dbReference type="SUPFAM" id="SSF52151">
    <property type="entry name" value="FabD/lysophospholipase-like"/>
    <property type="match status" value="1"/>
</dbReference>
<dbReference type="InterPro" id="IPR014043">
    <property type="entry name" value="Acyl_transferase_dom"/>
</dbReference>
<reference evidence="8 9" key="1">
    <citation type="submission" date="2019-06" db="EMBL/GenBank/DDBJ databases">
        <title>Whole genome sequence for Cellvibrionaceae sp. R142.</title>
        <authorList>
            <person name="Wang G."/>
        </authorList>
    </citation>
    <scope>NUCLEOTIDE SEQUENCE [LARGE SCALE GENOMIC DNA]</scope>
    <source>
        <strain evidence="8 9">R142</strain>
    </source>
</reference>
<keyword evidence="9" id="KW-1185">Reference proteome</keyword>
<dbReference type="InterPro" id="IPR042104">
    <property type="entry name" value="PKS_dehydratase_sf"/>
</dbReference>
<dbReference type="Pfam" id="PF00698">
    <property type="entry name" value="Acyl_transf_1"/>
    <property type="match status" value="1"/>
</dbReference>
<evidence type="ECO:0000256" key="2">
    <source>
        <dbReference type="ARBA" id="ARBA00022450"/>
    </source>
</evidence>
<dbReference type="PROSITE" id="PS52019">
    <property type="entry name" value="PKS_MFAS_DH"/>
    <property type="match status" value="1"/>
</dbReference>
<dbReference type="OrthoDB" id="9778690at2"/>
<dbReference type="Proteomes" id="UP000319732">
    <property type="component" value="Unassembled WGS sequence"/>
</dbReference>
<dbReference type="SMART" id="SM00822">
    <property type="entry name" value="PKS_KR"/>
    <property type="match status" value="1"/>
</dbReference>
<sequence length="1964" mass="217304">MIHKIAIVGIGCCYPDAYSAQGLFENVIAKKKAFRDMPASRLDLDAYIGESEAWDQITPIQVALLEGYRFDRQKFRIPESTFEVTDLTHWLALDMADRALADSGIVFTDELREKTGVIVGNTLTGEFSRSSQIRLRWPFIQKAIKQALASQPDIDEAAAQSVISDTELLLKSRFPQPNEDSLSGGLANTIAGRVCNYYDFKGGGFTVDGACASSLLAVENACRKLTADEWSVAVCGGVDLSLDPFELVGFSRVGALAREEMRVYDRYANGFWPGEGCGFIILMRADKADTLELPIHAYIDGWGMSSDGRGGMTRPTVNGQLLALQRAYGMSATDPKSVTFFEGHGTGTVVGDKIELTALNKLIDGAAESIPVGSVKANIGHTKAAAGMASVIKSVMCLKEKVIPPTTGCEVPHPVFQESDIKLSTLAEPVEIKTRKPVAGVSGFGFGGINTHIVLHSPDGGVRSTAQTGLQTVLKEKRANTVGGESWQQLARFSHGHELFVLSAPNQSDLCEQAGALIGYNLSYSELASLAKKLAESSVGERFRACIVVASPRDFQRAVYSLLDYLKTRTLNPGQWYEKDSWVCGCVEGAAKVGFIYPGQSAPVGVKGGWMRRFFPFVSSTYALFDLVPDGEVDKGNTEWVQRSIVCDEISGGQWLKAANINAAVVAGHSVGELAAWHYAGVVDTEQIKQLVVDRGRAMHSHTPVNTGMISVTAPRDKLEALLCGKDLVVACENGADNRVISGPCADLESLTRQALAEGCNVVSLKVNGAYHSPAMRAAADAFFGTLAGTAFTVPTVPVLSTITGRPLRGDDDFRHLLYQQVTDVVQFSRVIEQLEKDVDIIIEVGPGKGLSKLVSKTSNKSIVNIDVTDKSMEGTLKALALSCCRGVDVDFSILYRYRSVPPLKSRPLSYLSNPCEGFDSSPTDFSIVDQRRRFERQENYRHAVEKVNRPGQLTENEQKAFSVNESDDGMVILQKLVSHFTGLSIDAIQAGDRLLDDLHLNSIAIANIIVKYARIQKRKLTQAPTDFSESTLQEVANKVALMDSAGDGDNESNELREPAERWIGCYTNEYYPVEVPQTENDPTIYWKTVYIGEQKDAQTPPFLGDLIAPYESDQLSYGVIVIFPPQPEYREIPQVVCILQELLDPAGWVHMVAIDPGGCFSGLLKSVSKERKELCFLHFEGRVEYLAQKHLGCFNSEEKRRWQTYRVNEHGELLTPRLKRQFYPEYSEQGRVPKGSDTFIFTGAAKGIGNSCAKYFIQRFGCRLAVIGSSSEDSIETRKGLKRLREHGEVDYYQCDLSDHSHVKQTIATIEREAGSIDGIIHAAGINTPCSFSHLKSTDVQDTLAVKASSVEYITDALAAPESLKWLVGFGSVIAQFGLHGEAHYAVANELLYQSIRKLSVKIPQCQPLVLDWSVWAEEGMAHKMNIIDSLVDQGIAPLKSSEACSVFVELFERNVASDRLFVSSRWGSHHTLAEEQYLPPLLRFLNKPKLYYSEAEAVFDVDLSEHTDLYLADHKLNGDCIFPGVMLLEAMAQAATSLGMAHPIRVDEVAFRQPVIVQSEQAVKVRFVAQKMNCNQYQVRVFSSTTSYEILHASGLYSSILEAGEGLCQPGSDTDKGALGIDVESLYESLYFNRGRFQRVDSFYQLSDKACQATVNCVDDLPWFSRYMVSGLLLGDAGARDACIHVLQACIPNERVIPESVKSISFIRNYPSSGKVWLTATEGEVSSNFIEFNIEIYNEQNQICERWQGLRLRRIEAILHPDTLLWSLANAYFTREARRLFQTYDIDVALVKGDDKARRKNLLLGTLNIDRATLVYEHRKPRLTDRREISFSHCQDYSLACVSSVAVGCDLELFCRNRFTRDLREALPVWARKMVTLLESDFAVDTDHAVFMVWCCFEAVLKVRDKKDGVDFSVCKRAKNFYELNSPQYLGFVTMLKKSDEEVYGVSLIGERTTGAGPRRDH</sequence>
<dbReference type="Pfam" id="PF08659">
    <property type="entry name" value="KR"/>
    <property type="match status" value="1"/>
</dbReference>
<dbReference type="GO" id="GO:0005737">
    <property type="term" value="C:cytoplasm"/>
    <property type="evidence" value="ECO:0007669"/>
    <property type="project" value="TreeGrafter"/>
</dbReference>
<dbReference type="InterPro" id="IPR036291">
    <property type="entry name" value="NAD(P)-bd_dom_sf"/>
</dbReference>
<comment type="similarity">
    <text evidence="1">Belongs to the short-chain dehydrogenases/reductases (SDR) family.</text>
</comment>
<dbReference type="GO" id="GO:0071770">
    <property type="term" value="P:DIM/DIP cell wall layer assembly"/>
    <property type="evidence" value="ECO:0007669"/>
    <property type="project" value="TreeGrafter"/>
</dbReference>
<dbReference type="SMART" id="SM00825">
    <property type="entry name" value="PKS_KS"/>
    <property type="match status" value="1"/>
</dbReference>
<dbReference type="Pfam" id="PF00109">
    <property type="entry name" value="ketoacyl-synt"/>
    <property type="match status" value="1"/>
</dbReference>
<dbReference type="InterPro" id="IPR057326">
    <property type="entry name" value="KR_dom"/>
</dbReference>
<dbReference type="GO" id="GO:0005886">
    <property type="term" value="C:plasma membrane"/>
    <property type="evidence" value="ECO:0007669"/>
    <property type="project" value="TreeGrafter"/>
</dbReference>
<dbReference type="InterPro" id="IPR029069">
    <property type="entry name" value="HotDog_dom_sf"/>
</dbReference>
<dbReference type="InterPro" id="IPR020807">
    <property type="entry name" value="PKS_DH"/>
</dbReference>
<dbReference type="CDD" id="cd00833">
    <property type="entry name" value="PKS"/>
    <property type="match status" value="1"/>
</dbReference>
<dbReference type="PROSITE" id="PS52004">
    <property type="entry name" value="KS3_2"/>
    <property type="match status" value="1"/>
</dbReference>
<dbReference type="InterPro" id="IPR020841">
    <property type="entry name" value="PKS_Beta-ketoAc_synthase_dom"/>
</dbReference>
<gene>
    <name evidence="8" type="ORF">FKG94_01000</name>
</gene>
<dbReference type="GO" id="GO:0006633">
    <property type="term" value="P:fatty acid biosynthetic process"/>
    <property type="evidence" value="ECO:0007669"/>
    <property type="project" value="TreeGrafter"/>
</dbReference>
<comment type="caution">
    <text evidence="8">The sequence shown here is derived from an EMBL/GenBank/DDBJ whole genome shotgun (WGS) entry which is preliminary data.</text>
</comment>
<dbReference type="Gene3D" id="3.40.366.10">
    <property type="entry name" value="Malonyl-Coenzyme A Acyl Carrier Protein, domain 2"/>
    <property type="match status" value="1"/>
</dbReference>
<dbReference type="InterPro" id="IPR050091">
    <property type="entry name" value="PKS_NRPS_Biosynth_Enz"/>
</dbReference>
<feature type="active site" description="Proton donor; for dehydratase activity" evidence="5">
    <location>
        <position position="1678"/>
    </location>
</feature>
<dbReference type="Gene3D" id="3.10.129.110">
    <property type="entry name" value="Polyketide synthase dehydratase"/>
    <property type="match status" value="1"/>
</dbReference>
<dbReference type="InterPro" id="IPR014030">
    <property type="entry name" value="Ketoacyl_synth_N"/>
</dbReference>
<feature type="domain" description="PKS/mFAS DH" evidence="7">
    <location>
        <begin position="1481"/>
        <end position="1763"/>
    </location>
</feature>
<feature type="domain" description="Ketosynthase family 3 (KS3)" evidence="6">
    <location>
        <begin position="2"/>
        <end position="457"/>
    </location>
</feature>
<dbReference type="InterPro" id="IPR016036">
    <property type="entry name" value="Malonyl_transacylase_ACP-bd"/>
</dbReference>
<dbReference type="SMART" id="SM00826">
    <property type="entry name" value="PKS_DH"/>
    <property type="match status" value="1"/>
</dbReference>
<dbReference type="InterPro" id="IPR036736">
    <property type="entry name" value="ACP-like_sf"/>
</dbReference>
<evidence type="ECO:0000256" key="5">
    <source>
        <dbReference type="PROSITE-ProRule" id="PRU01363"/>
    </source>
</evidence>
<evidence type="ECO:0000256" key="1">
    <source>
        <dbReference type="ARBA" id="ARBA00006484"/>
    </source>
</evidence>
<evidence type="ECO:0000256" key="4">
    <source>
        <dbReference type="ARBA" id="ARBA00022679"/>
    </source>
</evidence>
<keyword evidence="2" id="KW-0596">Phosphopantetheine</keyword>
<dbReference type="InterPro" id="IPR014031">
    <property type="entry name" value="Ketoacyl_synth_C"/>
</dbReference>
<evidence type="ECO:0000256" key="3">
    <source>
        <dbReference type="ARBA" id="ARBA00022553"/>
    </source>
</evidence>
<dbReference type="RefSeq" id="WP_142902314.1">
    <property type="nucleotide sequence ID" value="NZ_ML660087.1"/>
</dbReference>
<accession>A0A545U9L0</accession>
<dbReference type="Gene3D" id="3.40.47.10">
    <property type="match status" value="1"/>
</dbReference>
<dbReference type="PANTHER" id="PTHR43775">
    <property type="entry name" value="FATTY ACID SYNTHASE"/>
    <property type="match status" value="1"/>
</dbReference>
<dbReference type="Pfam" id="PF14765">
    <property type="entry name" value="PS-DH"/>
    <property type="match status" value="1"/>
</dbReference>
<dbReference type="InterPro" id="IPR049551">
    <property type="entry name" value="PKS_DH_C"/>
</dbReference>
<keyword evidence="4" id="KW-0808">Transferase</keyword>
<dbReference type="Gene3D" id="1.10.1200.10">
    <property type="entry name" value="ACP-like"/>
    <property type="match status" value="1"/>
</dbReference>
<feature type="active site" description="Proton acceptor; for dehydratase activity" evidence="5">
    <location>
        <position position="1516"/>
    </location>
</feature>
<feature type="region of interest" description="C-terminal hotdog fold" evidence="5">
    <location>
        <begin position="1620"/>
        <end position="1763"/>
    </location>
</feature>
<dbReference type="Pfam" id="PF02801">
    <property type="entry name" value="Ketoacyl-synt_C"/>
    <property type="match status" value="1"/>
</dbReference>
<evidence type="ECO:0000259" key="6">
    <source>
        <dbReference type="PROSITE" id="PS52004"/>
    </source>
</evidence>
<dbReference type="EMBL" id="VHSG01000002">
    <property type="protein sequence ID" value="TQV86162.1"/>
    <property type="molecule type" value="Genomic_DNA"/>
</dbReference>
<dbReference type="GO" id="GO:0004312">
    <property type="term" value="F:fatty acid synthase activity"/>
    <property type="evidence" value="ECO:0007669"/>
    <property type="project" value="TreeGrafter"/>
</dbReference>
<dbReference type="InterPro" id="IPR016039">
    <property type="entry name" value="Thiolase-like"/>
</dbReference>
<dbReference type="InterPro" id="IPR049900">
    <property type="entry name" value="PKS_mFAS_DH"/>
</dbReference>
<dbReference type="PANTHER" id="PTHR43775:SF37">
    <property type="entry name" value="SI:DKEY-61P9.11"/>
    <property type="match status" value="1"/>
</dbReference>
<dbReference type="InterPro" id="IPR049552">
    <property type="entry name" value="PKS_DH_N"/>
</dbReference>
<dbReference type="InterPro" id="IPR016035">
    <property type="entry name" value="Acyl_Trfase/lysoPLipase"/>
</dbReference>
<proteinExistence type="inferred from homology"/>
<dbReference type="SUPFAM" id="SSF53901">
    <property type="entry name" value="Thiolase-like"/>
    <property type="match status" value="1"/>
</dbReference>
<dbReference type="InterPro" id="IPR001227">
    <property type="entry name" value="Ac_transferase_dom_sf"/>
</dbReference>
<name>A0A545U9L0_9GAMM</name>
<dbReference type="SUPFAM" id="SSF51735">
    <property type="entry name" value="NAD(P)-binding Rossmann-fold domains"/>
    <property type="match status" value="1"/>
</dbReference>
<dbReference type="Pfam" id="PF21089">
    <property type="entry name" value="PKS_DH_N"/>
    <property type="match status" value="1"/>
</dbReference>
<feature type="region of interest" description="N-terminal hotdog fold" evidence="5">
    <location>
        <begin position="1481"/>
        <end position="1606"/>
    </location>
</feature>
<dbReference type="SUPFAM" id="SSF54637">
    <property type="entry name" value="Thioesterase/thiol ester dehydrase-isomerase"/>
    <property type="match status" value="1"/>
</dbReference>
<organism evidence="8 9">
    <name type="scientific">Exilibacterium tricleocarpae</name>
    <dbReference type="NCBI Taxonomy" id="2591008"/>
    <lineage>
        <taxon>Bacteria</taxon>
        <taxon>Pseudomonadati</taxon>
        <taxon>Pseudomonadota</taxon>
        <taxon>Gammaproteobacteria</taxon>
        <taxon>Cellvibrionales</taxon>
        <taxon>Cellvibrionaceae</taxon>
        <taxon>Exilibacterium</taxon>
    </lineage>
</organism>
<dbReference type="SUPFAM" id="SSF55048">
    <property type="entry name" value="Probable ACP-binding domain of malonyl-CoA ACP transacylase"/>
    <property type="match status" value="1"/>
</dbReference>